<sequence length="110" mass="11242">MPKSDLRLSSVYIGGLEPAGMGRARSVSGVGTTRKSRGVAPSTVHAGRSSGCIISDLECVSPGGSRQGDLSIGWKGLPGEDLPAAGEFGMHTGVLEDALAVARWHAIKSP</sequence>
<gene>
    <name evidence="1" type="ORF">L2E82_33396</name>
</gene>
<evidence type="ECO:0000313" key="2">
    <source>
        <dbReference type="Proteomes" id="UP001055811"/>
    </source>
</evidence>
<name>A0ACB9BK13_CICIN</name>
<keyword evidence="2" id="KW-1185">Reference proteome</keyword>
<comment type="caution">
    <text evidence="1">The sequence shown here is derived from an EMBL/GenBank/DDBJ whole genome shotgun (WGS) entry which is preliminary data.</text>
</comment>
<accession>A0ACB9BK13</accession>
<organism evidence="1 2">
    <name type="scientific">Cichorium intybus</name>
    <name type="common">Chicory</name>
    <dbReference type="NCBI Taxonomy" id="13427"/>
    <lineage>
        <taxon>Eukaryota</taxon>
        <taxon>Viridiplantae</taxon>
        <taxon>Streptophyta</taxon>
        <taxon>Embryophyta</taxon>
        <taxon>Tracheophyta</taxon>
        <taxon>Spermatophyta</taxon>
        <taxon>Magnoliopsida</taxon>
        <taxon>eudicotyledons</taxon>
        <taxon>Gunneridae</taxon>
        <taxon>Pentapetalae</taxon>
        <taxon>asterids</taxon>
        <taxon>campanulids</taxon>
        <taxon>Asterales</taxon>
        <taxon>Asteraceae</taxon>
        <taxon>Cichorioideae</taxon>
        <taxon>Cichorieae</taxon>
        <taxon>Cichoriinae</taxon>
        <taxon>Cichorium</taxon>
    </lineage>
</organism>
<evidence type="ECO:0000313" key="1">
    <source>
        <dbReference type="EMBL" id="KAI3722360.1"/>
    </source>
</evidence>
<dbReference type="Proteomes" id="UP001055811">
    <property type="component" value="Linkage Group LG06"/>
</dbReference>
<proteinExistence type="predicted"/>
<reference evidence="2" key="1">
    <citation type="journal article" date="2022" name="Mol. Ecol. Resour.">
        <title>The genomes of chicory, endive, great burdock and yacon provide insights into Asteraceae palaeo-polyploidization history and plant inulin production.</title>
        <authorList>
            <person name="Fan W."/>
            <person name="Wang S."/>
            <person name="Wang H."/>
            <person name="Wang A."/>
            <person name="Jiang F."/>
            <person name="Liu H."/>
            <person name="Zhao H."/>
            <person name="Xu D."/>
            <person name="Zhang Y."/>
        </authorList>
    </citation>
    <scope>NUCLEOTIDE SEQUENCE [LARGE SCALE GENOMIC DNA]</scope>
    <source>
        <strain evidence="2">cv. Punajuju</strain>
    </source>
</reference>
<protein>
    <submittedName>
        <fullName evidence="1">Uncharacterized protein</fullName>
    </submittedName>
</protein>
<dbReference type="EMBL" id="CM042014">
    <property type="protein sequence ID" value="KAI3722360.1"/>
    <property type="molecule type" value="Genomic_DNA"/>
</dbReference>
<reference evidence="1 2" key="2">
    <citation type="journal article" date="2022" name="Mol. Ecol. Resour.">
        <title>The genomes of chicory, endive, great burdock and yacon provide insights into Asteraceae paleo-polyploidization history and plant inulin production.</title>
        <authorList>
            <person name="Fan W."/>
            <person name="Wang S."/>
            <person name="Wang H."/>
            <person name="Wang A."/>
            <person name="Jiang F."/>
            <person name="Liu H."/>
            <person name="Zhao H."/>
            <person name="Xu D."/>
            <person name="Zhang Y."/>
        </authorList>
    </citation>
    <scope>NUCLEOTIDE SEQUENCE [LARGE SCALE GENOMIC DNA]</scope>
    <source>
        <strain evidence="2">cv. Punajuju</strain>
        <tissue evidence="1">Leaves</tissue>
    </source>
</reference>